<dbReference type="EMBL" id="JAHBFI010000001">
    <property type="protein sequence ID" value="MBZ5961607.1"/>
    <property type="molecule type" value="Genomic_DNA"/>
</dbReference>
<dbReference type="OMA" id="RNADAMW"/>
<proteinExistence type="predicted"/>
<dbReference type="EMBL" id="FBSY01000017">
    <property type="protein sequence ID" value="CUW17137.1"/>
    <property type="molecule type" value="Genomic_DNA"/>
</dbReference>
<protein>
    <recommendedName>
        <fullName evidence="5">Phage protein</fullName>
    </recommendedName>
</protein>
<accession>A0A9Q3XUI1</accession>
<evidence type="ECO:0008006" key="5">
    <source>
        <dbReference type="Google" id="ProtNLM"/>
    </source>
</evidence>
<evidence type="ECO:0000313" key="2">
    <source>
        <dbReference type="EMBL" id="MBZ5961607.1"/>
    </source>
</evidence>
<reference evidence="2" key="2">
    <citation type="submission" date="2021-05" db="EMBL/GenBank/DDBJ databases">
        <title>Pangenome of Leuconostoc gelidum warrants species status for Leuconostoc gelidum subsp. gasicomitatum.</title>
        <authorList>
            <person name="Johansson P."/>
            <person name="Sade E."/>
            <person name="Hultman J."/>
            <person name="Auvinen P."/>
            <person name="Bjorkroth J."/>
        </authorList>
    </citation>
    <scope>NUCLEOTIDE SEQUENCE</scope>
    <source>
        <strain evidence="2">A.21.4</strain>
    </source>
</reference>
<dbReference type="RefSeq" id="WP_010382950.1">
    <property type="nucleotide sequence ID" value="NZ_BPKT01000001.1"/>
</dbReference>
<dbReference type="AlphaFoldDB" id="A0A9Q3XUI1"/>
<sequence length="101" mass="11686">MQLPEFRKALEQALSTQIVDNVLMKAYVFQETKNNARKERAQYGTVKLERNADAMWENIVANLLVSMQGKKDEAILKQLEDSDFIDTITDMLEEVEFNNES</sequence>
<dbReference type="GeneID" id="34301421"/>
<dbReference type="Proteomes" id="UP000199271">
    <property type="component" value="Unassembled WGS sequence"/>
</dbReference>
<dbReference type="Proteomes" id="UP000752647">
    <property type="component" value="Unassembled WGS sequence"/>
</dbReference>
<evidence type="ECO:0000313" key="3">
    <source>
        <dbReference type="Proteomes" id="UP000199271"/>
    </source>
</evidence>
<evidence type="ECO:0000313" key="1">
    <source>
        <dbReference type="EMBL" id="CUW17137.1"/>
    </source>
</evidence>
<reference evidence="1 3" key="1">
    <citation type="submission" date="2015-12" db="EMBL/GenBank/DDBJ databases">
        <authorList>
            <person name="Andreevskaya M."/>
        </authorList>
    </citation>
    <scope>NUCLEOTIDE SEQUENCE [LARGE SCALE GENOMIC DNA]</scope>
    <source>
        <strain evidence="1 3">C122c</strain>
    </source>
</reference>
<keyword evidence="3" id="KW-1185">Reference proteome</keyword>
<name>A0A9Q3XUI1_9LACO</name>
<gene>
    <name evidence="1" type="ORF">C122C_1586</name>
    <name evidence="2" type="ORF">KIJ12_00225</name>
</gene>
<comment type="caution">
    <text evidence="2">The sequence shown here is derived from an EMBL/GenBank/DDBJ whole genome shotgun (WGS) entry which is preliminary data.</text>
</comment>
<organism evidence="2 4">
    <name type="scientific">Leuconostoc gasicomitatum</name>
    <dbReference type="NCBI Taxonomy" id="115778"/>
    <lineage>
        <taxon>Bacteria</taxon>
        <taxon>Bacillati</taxon>
        <taxon>Bacillota</taxon>
        <taxon>Bacilli</taxon>
        <taxon>Lactobacillales</taxon>
        <taxon>Lactobacillaceae</taxon>
        <taxon>Leuconostoc</taxon>
        <taxon>Leuconostoc gelidum group</taxon>
    </lineage>
</organism>
<evidence type="ECO:0000313" key="4">
    <source>
        <dbReference type="Proteomes" id="UP000752647"/>
    </source>
</evidence>